<evidence type="ECO:0000313" key="3">
    <source>
        <dbReference type="Proteomes" id="UP000784294"/>
    </source>
</evidence>
<protein>
    <submittedName>
        <fullName evidence="2">Uncharacterized protein</fullName>
    </submittedName>
</protein>
<feature type="compositionally biased region" description="Low complexity" evidence="1">
    <location>
        <begin position="49"/>
        <end position="71"/>
    </location>
</feature>
<organism evidence="2 3">
    <name type="scientific">Protopolystoma xenopodis</name>
    <dbReference type="NCBI Taxonomy" id="117903"/>
    <lineage>
        <taxon>Eukaryota</taxon>
        <taxon>Metazoa</taxon>
        <taxon>Spiralia</taxon>
        <taxon>Lophotrochozoa</taxon>
        <taxon>Platyhelminthes</taxon>
        <taxon>Monogenea</taxon>
        <taxon>Polyopisthocotylea</taxon>
        <taxon>Polystomatidea</taxon>
        <taxon>Polystomatidae</taxon>
        <taxon>Protopolystoma</taxon>
    </lineage>
</organism>
<dbReference type="AlphaFoldDB" id="A0A3S5AL26"/>
<feature type="region of interest" description="Disordered" evidence="1">
    <location>
        <begin position="32"/>
        <end position="71"/>
    </location>
</feature>
<proteinExistence type="predicted"/>
<comment type="caution">
    <text evidence="2">The sequence shown here is derived from an EMBL/GenBank/DDBJ whole genome shotgun (WGS) entry which is preliminary data.</text>
</comment>
<name>A0A3S5AL26_9PLAT</name>
<reference evidence="2" key="1">
    <citation type="submission" date="2018-11" db="EMBL/GenBank/DDBJ databases">
        <authorList>
            <consortium name="Pathogen Informatics"/>
        </authorList>
    </citation>
    <scope>NUCLEOTIDE SEQUENCE</scope>
</reference>
<dbReference type="Proteomes" id="UP000784294">
    <property type="component" value="Unassembled WGS sequence"/>
</dbReference>
<accession>A0A3S5AL26</accession>
<keyword evidence="3" id="KW-1185">Reference proteome</keyword>
<evidence type="ECO:0000256" key="1">
    <source>
        <dbReference type="SAM" id="MobiDB-lite"/>
    </source>
</evidence>
<sequence>MRSITSLARIDYDAIERICRMGLSKVNHQFALPGKTQDGTSSDLGPTWHGSTSSSSTSGHTLISLSTIRLQ</sequence>
<dbReference type="EMBL" id="CAAALY010058382">
    <property type="protein sequence ID" value="VEL22787.1"/>
    <property type="molecule type" value="Genomic_DNA"/>
</dbReference>
<gene>
    <name evidence="2" type="ORF">PXEA_LOCUS16227</name>
</gene>
<evidence type="ECO:0000313" key="2">
    <source>
        <dbReference type="EMBL" id="VEL22787.1"/>
    </source>
</evidence>